<dbReference type="InterPro" id="IPR029063">
    <property type="entry name" value="SAM-dependent_MTases_sf"/>
</dbReference>
<feature type="domain" description="Methyltransferase type 11" evidence="1">
    <location>
        <begin position="48"/>
        <end position="136"/>
    </location>
</feature>
<dbReference type="Pfam" id="PF08241">
    <property type="entry name" value="Methyltransf_11"/>
    <property type="match status" value="1"/>
</dbReference>
<evidence type="ECO:0000313" key="3">
    <source>
        <dbReference type="Proteomes" id="UP000617743"/>
    </source>
</evidence>
<dbReference type="EMBL" id="BMWC01000007">
    <property type="protein sequence ID" value="GGX13812.1"/>
    <property type="molecule type" value="Genomic_DNA"/>
</dbReference>
<dbReference type="Proteomes" id="UP000617743">
    <property type="component" value="Unassembled WGS sequence"/>
</dbReference>
<protein>
    <recommendedName>
        <fullName evidence="1">Methyltransferase type 11 domain-containing protein</fullName>
    </recommendedName>
</protein>
<dbReference type="PANTHER" id="PTHR43591">
    <property type="entry name" value="METHYLTRANSFERASE"/>
    <property type="match status" value="1"/>
</dbReference>
<dbReference type="RefSeq" id="WP_229906551.1">
    <property type="nucleotide sequence ID" value="NZ_BMWC01000007.1"/>
</dbReference>
<gene>
    <name evidence="2" type="ORF">GCM10010383_49830</name>
</gene>
<dbReference type="CDD" id="cd02440">
    <property type="entry name" value="AdoMet_MTases"/>
    <property type="match status" value="1"/>
</dbReference>
<dbReference type="SUPFAM" id="SSF53335">
    <property type="entry name" value="S-adenosyl-L-methionine-dependent methyltransferases"/>
    <property type="match status" value="1"/>
</dbReference>
<keyword evidence="3" id="KW-1185">Reference proteome</keyword>
<dbReference type="InterPro" id="IPR013216">
    <property type="entry name" value="Methyltransf_11"/>
</dbReference>
<evidence type="ECO:0000259" key="1">
    <source>
        <dbReference type="Pfam" id="PF08241"/>
    </source>
</evidence>
<accession>A0ABQ2XEM4</accession>
<comment type="caution">
    <text evidence="2">The sequence shown here is derived from an EMBL/GenBank/DDBJ whole genome shotgun (WGS) entry which is preliminary data.</text>
</comment>
<evidence type="ECO:0000313" key="2">
    <source>
        <dbReference type="EMBL" id="GGX13812.1"/>
    </source>
</evidence>
<reference evidence="3" key="1">
    <citation type="journal article" date="2019" name="Int. J. Syst. Evol. Microbiol.">
        <title>The Global Catalogue of Microorganisms (GCM) 10K type strain sequencing project: providing services to taxonomists for standard genome sequencing and annotation.</title>
        <authorList>
            <consortium name="The Broad Institute Genomics Platform"/>
            <consortium name="The Broad Institute Genome Sequencing Center for Infectious Disease"/>
            <person name="Wu L."/>
            <person name="Ma J."/>
        </authorList>
    </citation>
    <scope>NUCLEOTIDE SEQUENCE [LARGE SCALE GENOMIC DNA]</scope>
    <source>
        <strain evidence="3">JCM 4866</strain>
    </source>
</reference>
<dbReference type="Gene3D" id="3.40.50.150">
    <property type="entry name" value="Vaccinia Virus protein VP39"/>
    <property type="match status" value="1"/>
</dbReference>
<organism evidence="2 3">
    <name type="scientific">Streptomyces lomondensis</name>
    <dbReference type="NCBI Taxonomy" id="68229"/>
    <lineage>
        <taxon>Bacteria</taxon>
        <taxon>Bacillati</taxon>
        <taxon>Actinomycetota</taxon>
        <taxon>Actinomycetes</taxon>
        <taxon>Kitasatosporales</taxon>
        <taxon>Streptomycetaceae</taxon>
        <taxon>Streptomyces</taxon>
    </lineage>
</organism>
<proteinExistence type="predicted"/>
<name>A0ABQ2XEM4_9ACTN</name>
<sequence length="248" mass="27840">MSIGQNDVIGHFSARSATYDRSSSWCTDQDLGGLLLDITRPDSGDRVLDVACGTGLVSRLYHGRVAEVVGVDITREMAEQARPHLNRLVIAPAEKLPFDDDEFDLVVCRQGIQFMDLPDAVAEMVRVVKPGGRVVVVNLCAYGDADREEYFEVLRLRNPVRRHFFLPEDLRTLMGEAGCSEVGLHEYVSVEDIDVWSDNGAIEESRREAIRDVYRQASEAFRSLHAVQEVDGRFVDRMLFVIAEGRKP</sequence>